<dbReference type="EC" id="4.1.3.27" evidence="2"/>
<keyword evidence="3" id="KW-0822">Tryptophan biosynthesis</keyword>
<evidence type="ECO:0000256" key="4">
    <source>
        <dbReference type="ARBA" id="ARBA00022962"/>
    </source>
</evidence>
<dbReference type="InterPro" id="IPR029062">
    <property type="entry name" value="Class_I_gatase-like"/>
</dbReference>
<dbReference type="Pfam" id="PF00117">
    <property type="entry name" value="GATase"/>
    <property type="match status" value="1"/>
</dbReference>
<accession>A0ABU2F772</accession>
<evidence type="ECO:0000313" key="8">
    <source>
        <dbReference type="Proteomes" id="UP001259659"/>
    </source>
</evidence>
<evidence type="ECO:0000259" key="6">
    <source>
        <dbReference type="Pfam" id="PF00117"/>
    </source>
</evidence>
<dbReference type="Proteomes" id="UP001259659">
    <property type="component" value="Unassembled WGS sequence"/>
</dbReference>
<comment type="caution">
    <text evidence="7">The sequence shown here is derived from an EMBL/GenBank/DDBJ whole genome shotgun (WGS) entry which is preliminary data.</text>
</comment>
<evidence type="ECO:0000256" key="3">
    <source>
        <dbReference type="ARBA" id="ARBA00022822"/>
    </source>
</evidence>
<keyword evidence="3" id="KW-0057">Aromatic amino acid biosynthesis</keyword>
<protein>
    <recommendedName>
        <fullName evidence="2">anthranilate synthase</fullName>
        <ecNumber evidence="2">4.1.3.27</ecNumber>
    </recommendedName>
</protein>
<keyword evidence="3" id="KW-0028">Amino-acid biosynthesis</keyword>
<evidence type="ECO:0000256" key="5">
    <source>
        <dbReference type="ARBA" id="ARBA00047683"/>
    </source>
</evidence>
<dbReference type="InterPro" id="IPR050472">
    <property type="entry name" value="Anth_synth/Amidotransfase"/>
</dbReference>
<dbReference type="PRINTS" id="PR00097">
    <property type="entry name" value="ANTSNTHASEII"/>
</dbReference>
<dbReference type="PANTHER" id="PTHR43418">
    <property type="entry name" value="MULTIFUNCTIONAL TRYPTOPHAN BIOSYNTHESIS PROTEIN-RELATED"/>
    <property type="match status" value="1"/>
</dbReference>
<dbReference type="EMBL" id="JAMQON010000001">
    <property type="protein sequence ID" value="MDS0258122.1"/>
    <property type="molecule type" value="Genomic_DNA"/>
</dbReference>
<dbReference type="SUPFAM" id="SSF52317">
    <property type="entry name" value="Class I glutamine amidotransferase-like"/>
    <property type="match status" value="1"/>
</dbReference>
<reference evidence="7 8" key="1">
    <citation type="submission" date="2022-06" db="EMBL/GenBank/DDBJ databases">
        <title>Haloarcula sp. a new haloarchaeum isolate from saline soil.</title>
        <authorList>
            <person name="Strakova D."/>
            <person name="Galisteo C."/>
            <person name="Sanchez-Porro C."/>
            <person name="Ventosa A."/>
        </authorList>
    </citation>
    <scope>NUCLEOTIDE SEQUENCE [LARGE SCALE GENOMIC DNA]</scope>
    <source>
        <strain evidence="7 8">S1CR25-12</strain>
    </source>
</reference>
<dbReference type="Gene3D" id="3.40.50.880">
    <property type="match status" value="1"/>
</dbReference>
<dbReference type="PRINTS" id="PR00096">
    <property type="entry name" value="GATASE"/>
</dbReference>
<comment type="catalytic activity">
    <reaction evidence="5">
        <text>chorismate + L-glutamine = anthranilate + pyruvate + L-glutamate + H(+)</text>
        <dbReference type="Rhea" id="RHEA:21732"/>
        <dbReference type="ChEBI" id="CHEBI:15361"/>
        <dbReference type="ChEBI" id="CHEBI:15378"/>
        <dbReference type="ChEBI" id="CHEBI:16567"/>
        <dbReference type="ChEBI" id="CHEBI:29748"/>
        <dbReference type="ChEBI" id="CHEBI:29985"/>
        <dbReference type="ChEBI" id="CHEBI:58359"/>
        <dbReference type="EC" id="4.1.3.27"/>
    </reaction>
</comment>
<organism evidence="7 8">
    <name type="scientific">Haloarcula saliterrae</name>
    <dbReference type="NCBI Taxonomy" id="2950534"/>
    <lineage>
        <taxon>Archaea</taxon>
        <taxon>Methanobacteriati</taxon>
        <taxon>Methanobacteriota</taxon>
        <taxon>Stenosarchaea group</taxon>
        <taxon>Halobacteria</taxon>
        <taxon>Halobacteriales</taxon>
        <taxon>Haloarculaceae</taxon>
        <taxon>Haloarcula</taxon>
    </lineage>
</organism>
<dbReference type="InterPro" id="IPR006221">
    <property type="entry name" value="TrpG/PapA_dom"/>
</dbReference>
<dbReference type="CDD" id="cd01743">
    <property type="entry name" value="GATase1_Anthranilate_Synthase"/>
    <property type="match status" value="1"/>
</dbReference>
<proteinExistence type="predicted"/>
<dbReference type="PANTHER" id="PTHR43418:SF4">
    <property type="entry name" value="MULTIFUNCTIONAL TRYPTOPHAN BIOSYNTHESIS PROTEIN"/>
    <property type="match status" value="1"/>
</dbReference>
<sequence>MSESLAPTILVVDNYDSFAYNLVQYVGEVVLRLGGGEDDVVVRRNDAVTVEGIHDLDPDGIVVSPGPGTPDEAGVSMPTFAELDYPTLGVCLGHQALCAANGSPVGHADAVVHGKSSLVTHDGEGVFEGVPDPVEVGRYHSLAVRRDDLPDALEETAHTVAEDEADIVMAVRHREAPHVGVQFHPESILTDHGKTMVENFCLACNTT</sequence>
<evidence type="ECO:0000313" key="7">
    <source>
        <dbReference type="EMBL" id="MDS0258122.1"/>
    </source>
</evidence>
<comment type="pathway">
    <text evidence="1">Amino-acid biosynthesis; L-tryptophan biosynthesis; L-tryptophan from chorismate: step 1/5.</text>
</comment>
<gene>
    <name evidence="7" type="ORF">NDI56_01720</name>
</gene>
<keyword evidence="4" id="KW-0315">Glutamine amidotransferase</keyword>
<evidence type="ECO:0000256" key="1">
    <source>
        <dbReference type="ARBA" id="ARBA00004873"/>
    </source>
</evidence>
<evidence type="ECO:0000256" key="2">
    <source>
        <dbReference type="ARBA" id="ARBA00012266"/>
    </source>
</evidence>
<dbReference type="PROSITE" id="PS51273">
    <property type="entry name" value="GATASE_TYPE_1"/>
    <property type="match status" value="1"/>
</dbReference>
<name>A0ABU2F772_9EURY</name>
<keyword evidence="8" id="KW-1185">Reference proteome</keyword>
<dbReference type="RefSeq" id="WP_310917682.1">
    <property type="nucleotide sequence ID" value="NZ_JAMQON010000001.1"/>
</dbReference>
<dbReference type="NCBIfam" id="TIGR00566">
    <property type="entry name" value="trpG_papA"/>
    <property type="match status" value="1"/>
</dbReference>
<feature type="domain" description="Glutamine amidotransferase" evidence="6">
    <location>
        <begin position="10"/>
        <end position="202"/>
    </location>
</feature>
<dbReference type="InterPro" id="IPR017926">
    <property type="entry name" value="GATASE"/>
</dbReference>